<accession>A0ABP8UQM7</accession>
<dbReference type="EMBL" id="BAABHK010000017">
    <property type="protein sequence ID" value="GAA4636227.1"/>
    <property type="molecule type" value="Genomic_DNA"/>
</dbReference>
<comment type="caution">
    <text evidence="1">The sequence shown here is derived from an EMBL/GenBank/DDBJ whole genome shotgun (WGS) entry which is preliminary data.</text>
</comment>
<sequence>MWLELIRLRPALAADLLDYVCKGLVPSSAHARMEPTDLSAHKPVSYHADAVVTLGKDQPELAVIVEVQLRRDPQKHLTWPAYVATARARLGCPTVLLVISPKPGVAGWARKPIDLGHPGLVLRPLVLGPDEVPVLTDGQTVPAPELAVLSAAVHGPGPDGPKVFETLLDCMKTIDVDRAQGLMDEVLAVLPRAARALLEGMMKTEAGYKSDFARRYFHEGKTEGKAEGQADMVLAVLSARGIVVPDEARARIVECTDLEQLVEWGRRAATAQSIDDVFDQ</sequence>
<dbReference type="Proteomes" id="UP001501442">
    <property type="component" value="Unassembled WGS sequence"/>
</dbReference>
<dbReference type="PANTHER" id="PTHR34613">
    <property type="entry name" value="SLL0800 PROTEIN"/>
    <property type="match status" value="1"/>
</dbReference>
<evidence type="ECO:0008006" key="3">
    <source>
        <dbReference type="Google" id="ProtNLM"/>
    </source>
</evidence>
<protein>
    <recommendedName>
        <fullName evidence="3">Transposase (putative) YhgA-like domain-containing protein</fullName>
    </recommendedName>
</protein>
<organism evidence="1 2">
    <name type="scientific">Actinoallomurus vinaceus</name>
    <dbReference type="NCBI Taxonomy" id="1080074"/>
    <lineage>
        <taxon>Bacteria</taxon>
        <taxon>Bacillati</taxon>
        <taxon>Actinomycetota</taxon>
        <taxon>Actinomycetes</taxon>
        <taxon>Streptosporangiales</taxon>
        <taxon>Thermomonosporaceae</taxon>
        <taxon>Actinoallomurus</taxon>
    </lineage>
</organism>
<keyword evidence="2" id="KW-1185">Reference proteome</keyword>
<evidence type="ECO:0000313" key="2">
    <source>
        <dbReference type="Proteomes" id="UP001501442"/>
    </source>
</evidence>
<gene>
    <name evidence="1" type="ORF">GCM10023196_085130</name>
</gene>
<reference evidence="2" key="1">
    <citation type="journal article" date="2019" name="Int. J. Syst. Evol. Microbiol.">
        <title>The Global Catalogue of Microorganisms (GCM) 10K type strain sequencing project: providing services to taxonomists for standard genome sequencing and annotation.</title>
        <authorList>
            <consortium name="The Broad Institute Genomics Platform"/>
            <consortium name="The Broad Institute Genome Sequencing Center for Infectious Disease"/>
            <person name="Wu L."/>
            <person name="Ma J."/>
        </authorList>
    </citation>
    <scope>NUCLEOTIDE SEQUENCE [LARGE SCALE GENOMIC DNA]</scope>
    <source>
        <strain evidence="2">JCM 17939</strain>
    </source>
</reference>
<dbReference type="PANTHER" id="PTHR34613:SF1">
    <property type="entry name" value="SLL6017 PROTEIN"/>
    <property type="match status" value="1"/>
</dbReference>
<name>A0ABP8UQM7_9ACTN</name>
<evidence type="ECO:0000313" key="1">
    <source>
        <dbReference type="EMBL" id="GAA4636227.1"/>
    </source>
</evidence>
<proteinExistence type="predicted"/>